<comment type="subcellular location">
    <subcellularLocation>
        <location evidence="5">Cytoplasm</location>
    </subcellularLocation>
    <text evidence="5">Associated with two foci at the outer edges of the nucleoid region in young cells, and at four foci within both cell halves in older cells.</text>
</comment>
<dbReference type="PIRSF" id="PIRSF019345">
    <property type="entry name" value="ScpB"/>
    <property type="match status" value="1"/>
</dbReference>
<evidence type="ECO:0000256" key="6">
    <source>
        <dbReference type="SAM" id="MobiDB-lite"/>
    </source>
</evidence>
<dbReference type="Pfam" id="PF04079">
    <property type="entry name" value="SMC_ScpB"/>
    <property type="match status" value="1"/>
</dbReference>
<feature type="region of interest" description="Disordered" evidence="6">
    <location>
        <begin position="162"/>
        <end position="185"/>
    </location>
</feature>
<dbReference type="NCBIfam" id="TIGR00281">
    <property type="entry name" value="SMC-Scp complex subunit ScpB"/>
    <property type="match status" value="1"/>
</dbReference>
<organism evidence="7 8">
    <name type="scientific">Ligilactobacillus araffinosus DSM 20653</name>
    <dbReference type="NCBI Taxonomy" id="1423820"/>
    <lineage>
        <taxon>Bacteria</taxon>
        <taxon>Bacillati</taxon>
        <taxon>Bacillota</taxon>
        <taxon>Bacilli</taxon>
        <taxon>Lactobacillales</taxon>
        <taxon>Lactobacillaceae</taxon>
        <taxon>Ligilactobacillus</taxon>
    </lineage>
</organism>
<dbReference type="GO" id="GO:0051301">
    <property type="term" value="P:cell division"/>
    <property type="evidence" value="ECO:0007669"/>
    <property type="project" value="UniProtKB-KW"/>
</dbReference>
<keyword evidence="2 5" id="KW-0132">Cell division</keyword>
<dbReference type="GO" id="GO:0051304">
    <property type="term" value="P:chromosome separation"/>
    <property type="evidence" value="ECO:0007669"/>
    <property type="project" value="InterPro"/>
</dbReference>
<evidence type="ECO:0000256" key="3">
    <source>
        <dbReference type="ARBA" id="ARBA00022829"/>
    </source>
</evidence>
<evidence type="ECO:0000256" key="4">
    <source>
        <dbReference type="ARBA" id="ARBA00023306"/>
    </source>
</evidence>
<feature type="compositionally biased region" description="Acidic residues" evidence="6">
    <location>
        <begin position="170"/>
        <end position="184"/>
    </location>
</feature>
<gene>
    <name evidence="5" type="primary">scpB</name>
    <name evidence="7" type="ORF">FC64_GL000703</name>
</gene>
<name>A0A0R1ZKY9_9LACO</name>
<dbReference type="STRING" id="1423820.FC64_GL000703"/>
<dbReference type="PANTHER" id="PTHR34298:SF2">
    <property type="entry name" value="SEGREGATION AND CONDENSATION PROTEIN B"/>
    <property type="match status" value="1"/>
</dbReference>
<dbReference type="InterPro" id="IPR036390">
    <property type="entry name" value="WH_DNA-bd_sf"/>
</dbReference>
<evidence type="ECO:0000256" key="5">
    <source>
        <dbReference type="HAMAP-Rule" id="MF_01804"/>
    </source>
</evidence>
<dbReference type="PATRIC" id="fig|1423820.4.peg.713"/>
<dbReference type="Proteomes" id="UP000051291">
    <property type="component" value="Unassembled WGS sequence"/>
</dbReference>
<dbReference type="GO" id="GO:0006260">
    <property type="term" value="P:DNA replication"/>
    <property type="evidence" value="ECO:0007669"/>
    <property type="project" value="UniProtKB-UniRule"/>
</dbReference>
<evidence type="ECO:0000256" key="1">
    <source>
        <dbReference type="ARBA" id="ARBA00022490"/>
    </source>
</evidence>
<comment type="function">
    <text evidence="5">Participates in chromosomal partition during cell division. May act via the formation of a condensin-like complex containing Smc and ScpA that pull DNA away from mid-cell into both cell halves.</text>
</comment>
<dbReference type="EMBL" id="AYYZ01000025">
    <property type="protein sequence ID" value="KRM52278.1"/>
    <property type="molecule type" value="Genomic_DNA"/>
</dbReference>
<evidence type="ECO:0000313" key="7">
    <source>
        <dbReference type="EMBL" id="KRM52278.1"/>
    </source>
</evidence>
<evidence type="ECO:0000256" key="2">
    <source>
        <dbReference type="ARBA" id="ARBA00022618"/>
    </source>
</evidence>
<protein>
    <recommendedName>
        <fullName evidence="5">Segregation and condensation protein B</fullName>
    </recommendedName>
</protein>
<keyword evidence="1 5" id="KW-0963">Cytoplasm</keyword>
<dbReference type="AlphaFoldDB" id="A0A0R1ZKY9"/>
<proteinExistence type="inferred from homology"/>
<dbReference type="InterPro" id="IPR005234">
    <property type="entry name" value="ScpB_csome_segregation"/>
</dbReference>
<reference evidence="7 8" key="1">
    <citation type="journal article" date="2015" name="Genome Announc.">
        <title>Expanding the biotechnology potential of lactobacilli through comparative genomics of 213 strains and associated genera.</title>
        <authorList>
            <person name="Sun Z."/>
            <person name="Harris H.M."/>
            <person name="McCann A."/>
            <person name="Guo C."/>
            <person name="Argimon S."/>
            <person name="Zhang W."/>
            <person name="Yang X."/>
            <person name="Jeffery I.B."/>
            <person name="Cooney J.C."/>
            <person name="Kagawa T.F."/>
            <person name="Liu W."/>
            <person name="Song Y."/>
            <person name="Salvetti E."/>
            <person name="Wrobel A."/>
            <person name="Rasinkangas P."/>
            <person name="Parkhill J."/>
            <person name="Rea M.C."/>
            <person name="O'Sullivan O."/>
            <person name="Ritari J."/>
            <person name="Douillard F.P."/>
            <person name="Paul Ross R."/>
            <person name="Yang R."/>
            <person name="Briner A.E."/>
            <person name="Felis G.E."/>
            <person name="de Vos W.M."/>
            <person name="Barrangou R."/>
            <person name="Klaenhammer T.R."/>
            <person name="Caufield P.W."/>
            <person name="Cui Y."/>
            <person name="Zhang H."/>
            <person name="O'Toole P.W."/>
        </authorList>
    </citation>
    <scope>NUCLEOTIDE SEQUENCE [LARGE SCALE GENOMIC DNA]</scope>
    <source>
        <strain evidence="7 8">DSM 20653</strain>
    </source>
</reference>
<comment type="subunit">
    <text evidence="5">Homodimer. Homodimerization may be required to stabilize the binding of ScpA to the Smc head domains. Component of a cohesin-like complex composed of ScpA, ScpB and the Smc homodimer, in which ScpA and ScpB bind to the head domain of Smc. The presence of the three proteins is required for the association of the complex with DNA.</text>
</comment>
<comment type="similarity">
    <text evidence="5">Belongs to the ScpB family.</text>
</comment>
<accession>A0A0R1ZKY9</accession>
<dbReference type="InterPro" id="IPR036388">
    <property type="entry name" value="WH-like_DNA-bd_sf"/>
</dbReference>
<dbReference type="SUPFAM" id="SSF46785">
    <property type="entry name" value="Winged helix' DNA-binding domain"/>
    <property type="match status" value="2"/>
</dbReference>
<keyword evidence="8" id="KW-1185">Reference proteome</keyword>
<sequence length="198" mass="22013">MLSNQAKVESLIFVSGNEGISITNLAHLTGLLKPAINEQLKLLEKKYNTDKNCSFELVQTGETVKFTTKKAFAPLIKSYFEAPATTTLSQAAIETLSIIAYKQPITRIDIEAIRGVKASGMIQKLIALELIKEDGRLDVPGRPILYSTTEKFLDHFGIKSLDELPPLPENEADESNDDENDPNDLMELFEKTIGKEEE</sequence>
<comment type="caution">
    <text evidence="7">The sequence shown here is derived from an EMBL/GenBank/DDBJ whole genome shotgun (WGS) entry which is preliminary data.</text>
</comment>
<dbReference type="HAMAP" id="MF_01804">
    <property type="entry name" value="ScpB"/>
    <property type="match status" value="1"/>
</dbReference>
<evidence type="ECO:0000313" key="8">
    <source>
        <dbReference type="Proteomes" id="UP000051291"/>
    </source>
</evidence>
<dbReference type="GO" id="GO:0005737">
    <property type="term" value="C:cytoplasm"/>
    <property type="evidence" value="ECO:0007669"/>
    <property type="project" value="UniProtKB-SubCell"/>
</dbReference>
<keyword evidence="4 5" id="KW-0131">Cell cycle</keyword>
<dbReference type="Gene3D" id="1.10.10.10">
    <property type="entry name" value="Winged helix-like DNA-binding domain superfamily/Winged helix DNA-binding domain"/>
    <property type="match status" value="2"/>
</dbReference>
<dbReference type="PANTHER" id="PTHR34298">
    <property type="entry name" value="SEGREGATION AND CONDENSATION PROTEIN B"/>
    <property type="match status" value="1"/>
</dbReference>
<dbReference type="RefSeq" id="WP_057906631.1">
    <property type="nucleotide sequence ID" value="NZ_AYYZ01000025.1"/>
</dbReference>
<keyword evidence="3 5" id="KW-0159">Chromosome partition</keyword>